<dbReference type="AlphaFoldDB" id="A0A2I0V9B1"/>
<accession>A0A2I0V9B1</accession>
<reference evidence="3 4" key="1">
    <citation type="journal article" date="2016" name="Sci. Rep.">
        <title>The Dendrobium catenatum Lindl. genome sequence provides insights into polysaccharide synthase, floral development and adaptive evolution.</title>
        <authorList>
            <person name="Zhang G.Q."/>
            <person name="Xu Q."/>
            <person name="Bian C."/>
            <person name="Tsai W.C."/>
            <person name="Yeh C.M."/>
            <person name="Liu K.W."/>
            <person name="Yoshida K."/>
            <person name="Zhang L.S."/>
            <person name="Chang S.B."/>
            <person name="Chen F."/>
            <person name="Shi Y."/>
            <person name="Su Y.Y."/>
            <person name="Zhang Y.Q."/>
            <person name="Chen L.J."/>
            <person name="Yin Y."/>
            <person name="Lin M."/>
            <person name="Huang H."/>
            <person name="Deng H."/>
            <person name="Wang Z.W."/>
            <person name="Zhu S.L."/>
            <person name="Zhao X."/>
            <person name="Deng C."/>
            <person name="Niu S.C."/>
            <person name="Huang J."/>
            <person name="Wang M."/>
            <person name="Liu G.H."/>
            <person name="Yang H.J."/>
            <person name="Xiao X.J."/>
            <person name="Hsiao Y.Y."/>
            <person name="Wu W.L."/>
            <person name="Chen Y.Y."/>
            <person name="Mitsuda N."/>
            <person name="Ohme-Takagi M."/>
            <person name="Luo Y.B."/>
            <person name="Van de Peer Y."/>
            <person name="Liu Z.J."/>
        </authorList>
    </citation>
    <scope>NUCLEOTIDE SEQUENCE [LARGE SCALE GENOMIC DNA]</scope>
    <source>
        <tissue evidence="3">The whole plant</tissue>
    </source>
</reference>
<dbReference type="GO" id="GO:0009451">
    <property type="term" value="P:RNA modification"/>
    <property type="evidence" value="ECO:0007669"/>
    <property type="project" value="InterPro"/>
</dbReference>
<proteinExistence type="predicted"/>
<dbReference type="GO" id="GO:0003723">
    <property type="term" value="F:RNA binding"/>
    <property type="evidence" value="ECO:0007669"/>
    <property type="project" value="InterPro"/>
</dbReference>
<sequence length="650" mass="72938">MRLLPARRALKLQARILLLSRLTSFQFHIFCTQSTEISSAVPLTSLQCGHLFQSLTNSRSYRKGQQLHTFILISGVLIDNTYLATKLSAFYAICGKMEEARVIFNGIMLKSSFLWNMMIRGFSCSGFPLNALFMYRQMLGFGKKADNFTYPFVLMASGDLVLDDVGKRIHCEVIVNGYGADVYVSNSLLAMYSKFGDMETAQKVFDRMLVRDITSWNTIISGYVYNAHPEKSLSIFVDMILDGFRCDQVSFLGVLSACSDLGAFCQGKEIHAYVLRTGVEFNSFLSNALIDVYVKSNFLAGAKRLHEMMYMRDTISWNTLIFGCARYGYALESLSLFHQMNYEGIYLDVATFLAVLGACGQLAALHFGKNLHSHLSKIGLDHEVSIGTALIDMYAKCGSLAHSCQIFDEMPTKNLISWSAMVSAYGLHGRGEEAVDFFNQMKKKGIKPDKVTFTSVLSACSHAGLVDSGKEIFLQMQHRHAITPSVKQYSCMVDLLGRAGHLDEAYKLILDMEVMPNVDVWAALLAACQIHHNVELAEIAAQHAFNVRPQGFGVYISLSNIYAKEKRWDDVKRVRGLARRDGLRKPPGCSYFELDLEIHRFLVGDKSHLQSKAMNATLVELKRMVKEAGYIPDTSSVFYEVEVELKEKIL</sequence>
<dbReference type="PROSITE" id="PS51375">
    <property type="entry name" value="PPR"/>
    <property type="match status" value="4"/>
</dbReference>
<dbReference type="PANTHER" id="PTHR47926">
    <property type="entry name" value="PENTATRICOPEPTIDE REPEAT-CONTAINING PROTEIN"/>
    <property type="match status" value="1"/>
</dbReference>
<reference evidence="3 4" key="2">
    <citation type="journal article" date="2017" name="Nature">
        <title>The Apostasia genome and the evolution of orchids.</title>
        <authorList>
            <person name="Zhang G.Q."/>
            <person name="Liu K.W."/>
            <person name="Li Z."/>
            <person name="Lohaus R."/>
            <person name="Hsiao Y.Y."/>
            <person name="Niu S.C."/>
            <person name="Wang J.Y."/>
            <person name="Lin Y.C."/>
            <person name="Xu Q."/>
            <person name="Chen L.J."/>
            <person name="Yoshida K."/>
            <person name="Fujiwara S."/>
            <person name="Wang Z.W."/>
            <person name="Zhang Y.Q."/>
            <person name="Mitsuda N."/>
            <person name="Wang M."/>
            <person name="Liu G.H."/>
            <person name="Pecoraro L."/>
            <person name="Huang H.X."/>
            <person name="Xiao X.J."/>
            <person name="Lin M."/>
            <person name="Wu X.Y."/>
            <person name="Wu W.L."/>
            <person name="Chen Y.Y."/>
            <person name="Chang S.B."/>
            <person name="Sakamoto S."/>
            <person name="Ohme-Takagi M."/>
            <person name="Yagi M."/>
            <person name="Zeng S.J."/>
            <person name="Shen C.Y."/>
            <person name="Yeh C.M."/>
            <person name="Luo Y.B."/>
            <person name="Tsai W.C."/>
            <person name="Van de Peer Y."/>
            <person name="Liu Z.J."/>
        </authorList>
    </citation>
    <scope>NUCLEOTIDE SEQUENCE [LARGE SCALE GENOMIC DNA]</scope>
    <source>
        <tissue evidence="3">The whole plant</tissue>
    </source>
</reference>
<dbReference type="Pfam" id="PF13041">
    <property type="entry name" value="PPR_2"/>
    <property type="match status" value="1"/>
</dbReference>
<dbReference type="Pfam" id="PF20431">
    <property type="entry name" value="E_motif"/>
    <property type="match status" value="1"/>
</dbReference>
<dbReference type="InterPro" id="IPR046848">
    <property type="entry name" value="E_motif"/>
</dbReference>
<evidence type="ECO:0000256" key="2">
    <source>
        <dbReference type="PROSITE-ProRule" id="PRU00708"/>
    </source>
</evidence>
<dbReference type="Pfam" id="PF01535">
    <property type="entry name" value="PPR"/>
    <property type="match status" value="6"/>
</dbReference>
<dbReference type="NCBIfam" id="TIGR00756">
    <property type="entry name" value="PPR"/>
    <property type="match status" value="3"/>
</dbReference>
<feature type="repeat" description="PPR" evidence="2">
    <location>
        <begin position="181"/>
        <end position="215"/>
    </location>
</feature>
<protein>
    <submittedName>
        <fullName evidence="3">Pentatricopeptide repeat-containing protein</fullName>
    </submittedName>
</protein>
<dbReference type="Proteomes" id="UP000233837">
    <property type="component" value="Unassembled WGS sequence"/>
</dbReference>
<dbReference type="PANTHER" id="PTHR47926:SF347">
    <property type="entry name" value="PENTATRICOPEPTIDE REPEAT-CONTAINING PROTEIN"/>
    <property type="match status" value="1"/>
</dbReference>
<dbReference type="InterPro" id="IPR002885">
    <property type="entry name" value="PPR_rpt"/>
</dbReference>
<dbReference type="FunFam" id="1.25.40.10:FF:000090">
    <property type="entry name" value="Pentatricopeptide repeat-containing protein, chloroplastic"/>
    <property type="match status" value="1"/>
</dbReference>
<evidence type="ECO:0000313" key="4">
    <source>
        <dbReference type="Proteomes" id="UP000233837"/>
    </source>
</evidence>
<dbReference type="EMBL" id="KZ504025">
    <property type="protein sequence ID" value="PKU59994.1"/>
    <property type="molecule type" value="Genomic_DNA"/>
</dbReference>
<evidence type="ECO:0000313" key="3">
    <source>
        <dbReference type="EMBL" id="PKU59994.1"/>
    </source>
</evidence>
<feature type="repeat" description="PPR" evidence="2">
    <location>
        <begin position="414"/>
        <end position="448"/>
    </location>
</feature>
<keyword evidence="1" id="KW-0677">Repeat</keyword>
<gene>
    <name evidence="3" type="primary">PCMP-H40</name>
    <name evidence="3" type="ORF">MA16_Dca024483</name>
</gene>
<organism evidence="3 4">
    <name type="scientific">Dendrobium catenatum</name>
    <dbReference type="NCBI Taxonomy" id="906689"/>
    <lineage>
        <taxon>Eukaryota</taxon>
        <taxon>Viridiplantae</taxon>
        <taxon>Streptophyta</taxon>
        <taxon>Embryophyta</taxon>
        <taxon>Tracheophyta</taxon>
        <taxon>Spermatophyta</taxon>
        <taxon>Magnoliopsida</taxon>
        <taxon>Liliopsida</taxon>
        <taxon>Asparagales</taxon>
        <taxon>Orchidaceae</taxon>
        <taxon>Epidendroideae</taxon>
        <taxon>Malaxideae</taxon>
        <taxon>Dendrobiinae</taxon>
        <taxon>Dendrobium</taxon>
    </lineage>
</organism>
<dbReference type="Gene3D" id="1.25.40.10">
    <property type="entry name" value="Tetratricopeptide repeat domain"/>
    <property type="match status" value="4"/>
</dbReference>
<feature type="repeat" description="PPR" evidence="2">
    <location>
        <begin position="313"/>
        <end position="347"/>
    </location>
</feature>
<evidence type="ECO:0000256" key="1">
    <source>
        <dbReference type="ARBA" id="ARBA00022737"/>
    </source>
</evidence>
<name>A0A2I0V9B1_9ASPA</name>
<feature type="repeat" description="PPR" evidence="2">
    <location>
        <begin position="449"/>
        <end position="479"/>
    </location>
</feature>
<keyword evidence="4" id="KW-1185">Reference proteome</keyword>
<dbReference type="FunFam" id="1.25.40.10:FF:000344">
    <property type="entry name" value="Pentatricopeptide repeat-containing protein"/>
    <property type="match status" value="1"/>
</dbReference>
<dbReference type="InterPro" id="IPR046960">
    <property type="entry name" value="PPR_At4g14850-like_plant"/>
</dbReference>
<dbReference type="InterPro" id="IPR011990">
    <property type="entry name" value="TPR-like_helical_dom_sf"/>
</dbReference>